<keyword evidence="1" id="KW-0472">Membrane</keyword>
<keyword evidence="1" id="KW-0812">Transmembrane</keyword>
<name>A0A4U9VM35_SERFO</name>
<feature type="transmembrane region" description="Helical" evidence="1">
    <location>
        <begin position="89"/>
        <end position="109"/>
    </location>
</feature>
<dbReference type="GO" id="GO:0042910">
    <property type="term" value="F:xenobiotic transmembrane transporter activity"/>
    <property type="evidence" value="ECO:0007669"/>
    <property type="project" value="TreeGrafter"/>
</dbReference>
<dbReference type="Gene3D" id="3.30.70.1320">
    <property type="entry name" value="Multidrug efflux transporter AcrB pore domain like"/>
    <property type="match status" value="1"/>
</dbReference>
<dbReference type="SUPFAM" id="SSF82866">
    <property type="entry name" value="Multidrug efflux transporter AcrB transmembrane domain"/>
    <property type="match status" value="1"/>
</dbReference>
<proteinExistence type="predicted"/>
<feature type="transmembrane region" description="Helical" evidence="1">
    <location>
        <begin position="64"/>
        <end position="83"/>
    </location>
</feature>
<reference evidence="2" key="1">
    <citation type="submission" date="2019-05" db="EMBL/GenBank/DDBJ databases">
        <authorList>
            <consortium name="Pathogen Informatics"/>
        </authorList>
    </citation>
    <scope>NUCLEOTIDE SEQUENCE [LARGE SCALE GENOMIC DNA]</scope>
    <source>
        <strain evidence="2">NCTC12965</strain>
    </source>
</reference>
<dbReference type="PANTHER" id="PTHR32063:SF19">
    <property type="entry name" value="CATION EFFLUX SYSTEM PROTEIN CUSA"/>
    <property type="match status" value="1"/>
</dbReference>
<dbReference type="InterPro" id="IPR001036">
    <property type="entry name" value="Acrflvin-R"/>
</dbReference>
<organism evidence="2">
    <name type="scientific">Serratia fonticola</name>
    <dbReference type="NCBI Taxonomy" id="47917"/>
    <lineage>
        <taxon>Bacteria</taxon>
        <taxon>Pseudomonadati</taxon>
        <taxon>Pseudomonadota</taxon>
        <taxon>Gammaproteobacteria</taxon>
        <taxon>Enterobacterales</taxon>
        <taxon>Yersiniaceae</taxon>
        <taxon>Serratia</taxon>
    </lineage>
</organism>
<dbReference type="Pfam" id="PF00873">
    <property type="entry name" value="ACR_tran"/>
    <property type="match status" value="1"/>
</dbReference>
<dbReference type="GO" id="GO:0005886">
    <property type="term" value="C:plasma membrane"/>
    <property type="evidence" value="ECO:0007669"/>
    <property type="project" value="TreeGrafter"/>
</dbReference>
<protein>
    <submittedName>
        <fullName evidence="2">Cation efflux system protein CusA</fullName>
    </submittedName>
</protein>
<evidence type="ECO:0000313" key="2">
    <source>
        <dbReference type="EMBL" id="VTR48290.1"/>
    </source>
</evidence>
<dbReference type="Gene3D" id="1.20.1640.10">
    <property type="entry name" value="Multidrug efflux transporter AcrB transmembrane domain"/>
    <property type="match status" value="1"/>
</dbReference>
<gene>
    <name evidence="2" type="primary">cusA_2</name>
    <name evidence="2" type="ORF">NCTC12965_05637</name>
</gene>
<dbReference type="PANTHER" id="PTHR32063">
    <property type="match status" value="1"/>
</dbReference>
<accession>A0A4U9VM35</accession>
<dbReference type="PRINTS" id="PR00702">
    <property type="entry name" value="ACRIFLAVINRP"/>
</dbReference>
<evidence type="ECO:0000256" key="1">
    <source>
        <dbReference type="SAM" id="Phobius"/>
    </source>
</evidence>
<dbReference type="EMBL" id="CABEEZ010000118">
    <property type="protein sequence ID" value="VTR48290.1"/>
    <property type="molecule type" value="Genomic_DNA"/>
</dbReference>
<dbReference type="AlphaFoldDB" id="A0A4U9VM35"/>
<sequence length="121" mass="13132">MAELNGEGEVAGGIVVMRYGKNALETINALKVKLQQLQHTLPPGVEIVPVYDRSQLIEHAIDTLSFKLLEEFLVVAVVCALFLSHFRSALVAMVTLPLGILGAFVVMHYQGVNANIMSLGE</sequence>
<keyword evidence="1" id="KW-1133">Transmembrane helix</keyword>